<feature type="domain" description="SLH" evidence="3">
    <location>
        <begin position="738"/>
        <end position="795"/>
    </location>
</feature>
<reference evidence="4" key="2">
    <citation type="submission" date="2021-04" db="EMBL/GenBank/DDBJ databases">
        <authorList>
            <person name="Gilroy R."/>
        </authorList>
    </citation>
    <scope>NUCLEOTIDE SEQUENCE</scope>
    <source>
        <strain evidence="4">5790</strain>
    </source>
</reference>
<dbReference type="PROSITE" id="PS51272">
    <property type="entry name" value="SLH"/>
    <property type="match status" value="3"/>
</dbReference>
<accession>A0A9D1PPE7</accession>
<dbReference type="EMBL" id="DXIJ01000033">
    <property type="protein sequence ID" value="HIV85477.1"/>
    <property type="molecule type" value="Genomic_DNA"/>
</dbReference>
<feature type="compositionally biased region" description="Low complexity" evidence="2">
    <location>
        <begin position="311"/>
        <end position="378"/>
    </location>
</feature>
<feature type="compositionally biased region" description="Polar residues" evidence="2">
    <location>
        <begin position="292"/>
        <end position="310"/>
    </location>
</feature>
<feature type="domain" description="SLH" evidence="3">
    <location>
        <begin position="796"/>
        <end position="859"/>
    </location>
</feature>
<dbReference type="InterPro" id="IPR051465">
    <property type="entry name" value="Cell_Envelope_Struct_Comp"/>
</dbReference>
<dbReference type="InterPro" id="IPR001119">
    <property type="entry name" value="SLH_dom"/>
</dbReference>
<evidence type="ECO:0000259" key="3">
    <source>
        <dbReference type="PROSITE" id="PS51272"/>
    </source>
</evidence>
<proteinExistence type="predicted"/>
<keyword evidence="1" id="KW-0677">Repeat</keyword>
<dbReference type="Proteomes" id="UP000824162">
    <property type="component" value="Unassembled WGS sequence"/>
</dbReference>
<organism evidence="4 5">
    <name type="scientific">Candidatus Monoglobus merdigallinarum</name>
    <dbReference type="NCBI Taxonomy" id="2838698"/>
    <lineage>
        <taxon>Bacteria</taxon>
        <taxon>Bacillati</taxon>
        <taxon>Bacillota</taxon>
        <taxon>Clostridia</taxon>
        <taxon>Monoglobales</taxon>
        <taxon>Monoglobaceae</taxon>
        <taxon>Monoglobus</taxon>
    </lineage>
</organism>
<evidence type="ECO:0000313" key="4">
    <source>
        <dbReference type="EMBL" id="HIV85477.1"/>
    </source>
</evidence>
<evidence type="ECO:0000313" key="5">
    <source>
        <dbReference type="Proteomes" id="UP000824162"/>
    </source>
</evidence>
<sequence>MFSVSADTVCTAKIGNAYYPSISAAIQNAKDGDTITPAAADTVITCGEKAELKASITIDGFTFGNGGFIAIAGNHDLTLKNCTFSAQSPYTETEVMTPAALSVNGKLTFTDNDFSRASDKAYFNNLETGSNAVYQLKDGSLISGNKFGSVQNNAVSIYTAADNAAITISNNTFMKSSAAVRLGNKRFTEVKAAFNFISNTDANSTEFVILKDEGTASREIFTGYKLSFVDLKTGENGSTALSNTPPKYTVSSLIGINPLGNMPQAEFAALPAASASAVPTPDGSEAPVVSDATPSTEPTQAPSASPDPQSTDAPGTAATAAPTDVPEADVTPTAEPETTAVPAASEAPEASATPETSATPEASAAPEVTASPEATAAPGSETTPASQFTVSITAPETVEKISLINKETKAVTDCVKDESGNEIKFTASVQSGEYDIFASASAEYEIDLVKSDTEITVNNDNAAAELFVTEANDISGIEILTPPEKLFYKHGETFDPSGLSVNVFKTDGSTDTVIYGEDTGELFAFKPSLDTQLPVIDLYSGDREVTIIYGNKSADIELEYIMNSAAVTVLAPQPNVIAEFDAELPGGAYYTSSEVSWSPAIYPGSAYNYGTTYTAGVTLTANDGYYFSTDTEAPFTVSVNGDTAEVSSVSNDGKTAVISYTFARTWLPGGSIGNSDFSTGGRPTPTPKPGLNTYDHFAYMVGYPDGYIRPESNITRDEVATIFFRLLTDDSRAKYWSRVNYYIDVPSELWSNNAISTLTKAGILDGDGTAYFRPTDYITRAEFAKIAASFSDIVYSSTGAFGDVGGHWSENYINIAAEEGWIQGYEDGTFKPDRLITRAEAMTLVNNVLERHVQTGGLLRGMKTWIDNRDTNEWYYTAVQEATNSHDYTRPSNSRYETWTAVGANPDWTKLEQQWSSAASAGEIN</sequence>
<dbReference type="SUPFAM" id="SSF51126">
    <property type="entry name" value="Pectin lyase-like"/>
    <property type="match status" value="1"/>
</dbReference>
<feature type="region of interest" description="Disordered" evidence="2">
    <location>
        <begin position="276"/>
        <end position="388"/>
    </location>
</feature>
<dbReference type="InterPro" id="IPR011050">
    <property type="entry name" value="Pectin_lyase_fold/virulence"/>
</dbReference>
<dbReference type="Pfam" id="PF00395">
    <property type="entry name" value="SLH"/>
    <property type="match status" value="3"/>
</dbReference>
<name>A0A9D1PPE7_9FIRM</name>
<gene>
    <name evidence="4" type="ORF">H9900_01565</name>
</gene>
<feature type="domain" description="SLH" evidence="3">
    <location>
        <begin position="674"/>
        <end position="737"/>
    </location>
</feature>
<protein>
    <submittedName>
        <fullName evidence="4">S-layer homology domain-containing protein</fullName>
    </submittedName>
</protein>
<dbReference type="PANTHER" id="PTHR43308:SF5">
    <property type="entry name" value="S-LAYER PROTEIN _ PEPTIDOGLYCAN ENDO-BETA-N-ACETYLGLUCOSAMINIDASE"/>
    <property type="match status" value="1"/>
</dbReference>
<comment type="caution">
    <text evidence="4">The sequence shown here is derived from an EMBL/GenBank/DDBJ whole genome shotgun (WGS) entry which is preliminary data.</text>
</comment>
<dbReference type="PANTHER" id="PTHR43308">
    <property type="entry name" value="OUTER MEMBRANE PROTEIN ALPHA-RELATED"/>
    <property type="match status" value="1"/>
</dbReference>
<evidence type="ECO:0000256" key="2">
    <source>
        <dbReference type="SAM" id="MobiDB-lite"/>
    </source>
</evidence>
<reference evidence="4" key="1">
    <citation type="journal article" date="2021" name="PeerJ">
        <title>Extensive microbial diversity within the chicken gut microbiome revealed by metagenomics and culture.</title>
        <authorList>
            <person name="Gilroy R."/>
            <person name="Ravi A."/>
            <person name="Getino M."/>
            <person name="Pursley I."/>
            <person name="Horton D.L."/>
            <person name="Alikhan N.F."/>
            <person name="Baker D."/>
            <person name="Gharbi K."/>
            <person name="Hall N."/>
            <person name="Watson M."/>
            <person name="Adriaenssens E.M."/>
            <person name="Foster-Nyarko E."/>
            <person name="Jarju S."/>
            <person name="Secka A."/>
            <person name="Antonio M."/>
            <person name="Oren A."/>
            <person name="Chaudhuri R.R."/>
            <person name="La Ragione R."/>
            <person name="Hildebrand F."/>
            <person name="Pallen M.J."/>
        </authorList>
    </citation>
    <scope>NUCLEOTIDE SEQUENCE</scope>
    <source>
        <strain evidence="4">5790</strain>
    </source>
</reference>
<evidence type="ECO:0000256" key="1">
    <source>
        <dbReference type="ARBA" id="ARBA00022737"/>
    </source>
</evidence>
<dbReference type="AlphaFoldDB" id="A0A9D1PPE7"/>
<dbReference type="Gene3D" id="2.60.40.3630">
    <property type="match status" value="1"/>
</dbReference>